<reference evidence="1 2" key="1">
    <citation type="submission" date="2020-03" db="EMBL/GenBank/DDBJ databases">
        <title>Draft genome sequence of environmentally isolated cultures.</title>
        <authorList>
            <person name="Wilson H.S."/>
            <person name="De Leon M.E."/>
        </authorList>
    </citation>
    <scope>NUCLEOTIDE SEQUENCE [LARGE SCALE GENOMIC DNA]</scope>
    <source>
        <strain evidence="1 2">HSC-31F16</strain>
    </source>
</reference>
<organism evidence="1 2">
    <name type="scientific">Chromobacterium fluminis</name>
    <dbReference type="NCBI Taxonomy" id="3044269"/>
    <lineage>
        <taxon>Bacteria</taxon>
        <taxon>Pseudomonadati</taxon>
        <taxon>Pseudomonadota</taxon>
        <taxon>Betaproteobacteria</taxon>
        <taxon>Neisseriales</taxon>
        <taxon>Chromobacteriaceae</taxon>
        <taxon>Chromobacterium</taxon>
    </lineage>
</organism>
<dbReference type="SUPFAM" id="SSF160930">
    <property type="entry name" value="FlhC-like"/>
    <property type="match status" value="1"/>
</dbReference>
<keyword evidence="2" id="KW-1185">Reference proteome</keyword>
<dbReference type="EMBL" id="JAAOMA010000004">
    <property type="protein sequence ID" value="NHR04524.1"/>
    <property type="molecule type" value="Genomic_DNA"/>
</dbReference>
<accession>A0ABX0KY95</accession>
<evidence type="ECO:0000313" key="2">
    <source>
        <dbReference type="Proteomes" id="UP001515641"/>
    </source>
</evidence>
<name>A0ABX0KY95_9NEIS</name>
<gene>
    <name evidence="1" type="ORF">HA052_04875</name>
</gene>
<dbReference type="RefSeq" id="WP_166451034.1">
    <property type="nucleotide sequence ID" value="NZ_JAAOMA010000004.1"/>
</dbReference>
<evidence type="ECO:0000313" key="1">
    <source>
        <dbReference type="EMBL" id="NHR04524.1"/>
    </source>
</evidence>
<sequence length="217" mass="24258">MALKETGQGAQSARYSKDVMDGIVDLLSIGIRNTMVPEIMMHHDGRFNVSEGLVKQIGEANGLTNSKKGAHPFSSFKDKVRRAEATIFLRKFDALKKRHPDTPDWRNFINAYQLYERVASQSRFMLSSEVCWCVAKMFAHRSKAVLLDKCREGHIVARFNDEIIEGNCPLCHRTRLSKQRLALPQPAELPKMAKVISLSPATASNVPLALPHKSGTA</sequence>
<comment type="caution">
    <text evidence="1">The sequence shown here is derived from an EMBL/GenBank/DDBJ whole genome shotgun (WGS) entry which is preliminary data.</text>
</comment>
<dbReference type="Proteomes" id="UP001515641">
    <property type="component" value="Unassembled WGS sequence"/>
</dbReference>
<proteinExistence type="predicted"/>
<protein>
    <submittedName>
        <fullName evidence="1">Uncharacterized protein</fullName>
    </submittedName>
</protein>